<proteinExistence type="predicted"/>
<dbReference type="PANTHER" id="PTHR34810:SF1">
    <property type="entry name" value="DNA-BINDING PROTEIN BIN4"/>
    <property type="match status" value="1"/>
</dbReference>
<dbReference type="EMBL" id="NMUH01003198">
    <property type="protein sequence ID" value="MQM04344.1"/>
    <property type="molecule type" value="Genomic_DNA"/>
</dbReference>
<name>A0A843WJW9_COLES</name>
<organism evidence="1 2">
    <name type="scientific">Colocasia esculenta</name>
    <name type="common">Wild taro</name>
    <name type="synonym">Arum esculentum</name>
    <dbReference type="NCBI Taxonomy" id="4460"/>
    <lineage>
        <taxon>Eukaryota</taxon>
        <taxon>Viridiplantae</taxon>
        <taxon>Streptophyta</taxon>
        <taxon>Embryophyta</taxon>
        <taxon>Tracheophyta</taxon>
        <taxon>Spermatophyta</taxon>
        <taxon>Magnoliopsida</taxon>
        <taxon>Liliopsida</taxon>
        <taxon>Araceae</taxon>
        <taxon>Aroideae</taxon>
        <taxon>Colocasieae</taxon>
        <taxon>Colocasia</taxon>
    </lineage>
</organism>
<dbReference type="GO" id="GO:0005634">
    <property type="term" value="C:nucleus"/>
    <property type="evidence" value="ECO:0007669"/>
    <property type="project" value="TreeGrafter"/>
</dbReference>
<reference evidence="1" key="1">
    <citation type="submission" date="2017-07" db="EMBL/GenBank/DDBJ databases">
        <title>Taro Niue Genome Assembly and Annotation.</title>
        <authorList>
            <person name="Atibalentja N."/>
            <person name="Keating K."/>
            <person name="Fields C.J."/>
        </authorList>
    </citation>
    <scope>NUCLEOTIDE SEQUENCE</scope>
    <source>
        <strain evidence="1">Niue_2</strain>
        <tissue evidence="1">Leaf</tissue>
    </source>
</reference>
<dbReference type="AlphaFoldDB" id="A0A843WJW9"/>
<dbReference type="Proteomes" id="UP000652761">
    <property type="component" value="Unassembled WGS sequence"/>
</dbReference>
<accession>A0A843WJW9</accession>
<dbReference type="GO" id="GO:0009330">
    <property type="term" value="C:DNA topoisomerase type II (double strand cut, ATP-hydrolyzing) complex"/>
    <property type="evidence" value="ECO:0007669"/>
    <property type="project" value="InterPro"/>
</dbReference>
<evidence type="ECO:0000313" key="1">
    <source>
        <dbReference type="EMBL" id="MQM04344.1"/>
    </source>
</evidence>
<keyword evidence="2" id="KW-1185">Reference proteome</keyword>
<dbReference type="GO" id="GO:0003690">
    <property type="term" value="F:double-stranded DNA binding"/>
    <property type="evidence" value="ECO:0007669"/>
    <property type="project" value="InterPro"/>
</dbReference>
<protein>
    <submittedName>
        <fullName evidence="1">Uncharacterized protein</fullName>
    </submittedName>
</protein>
<dbReference type="InterPro" id="IPR033246">
    <property type="entry name" value="BIN4"/>
</dbReference>
<comment type="caution">
    <text evidence="1">The sequence shown here is derived from an EMBL/GenBank/DDBJ whole genome shotgun (WGS) entry which is preliminary data.</text>
</comment>
<dbReference type="GO" id="GO:0042023">
    <property type="term" value="P:DNA endoreduplication"/>
    <property type="evidence" value="ECO:0007669"/>
    <property type="project" value="InterPro"/>
</dbReference>
<gene>
    <name evidence="1" type="ORF">Taro_037146</name>
</gene>
<dbReference type="GO" id="GO:0051276">
    <property type="term" value="P:chromosome organization"/>
    <property type="evidence" value="ECO:0007669"/>
    <property type="project" value="TreeGrafter"/>
</dbReference>
<feature type="non-terminal residue" evidence="1">
    <location>
        <position position="1"/>
    </location>
</feature>
<evidence type="ECO:0000313" key="2">
    <source>
        <dbReference type="Proteomes" id="UP000652761"/>
    </source>
</evidence>
<dbReference type="OrthoDB" id="549068at2759"/>
<sequence>ALIECDGESVDLSGDVCAVVRIVISNTAGVNHEMLLDLKGTIYQSTIVPSRTFFIAIMNDFVQLKPHSNVFEAETMIEGVQREDSSFYSFN</sequence>
<dbReference type="PANTHER" id="PTHR34810">
    <property type="entry name" value="DNA-BINDING PROTEIN BIN4"/>
    <property type="match status" value="1"/>
</dbReference>